<keyword evidence="1" id="KW-0472">Membrane</keyword>
<dbReference type="PANTHER" id="PTHR37305">
    <property type="entry name" value="INTEGRAL MEMBRANE PROTEIN-RELATED"/>
    <property type="match status" value="1"/>
</dbReference>
<keyword evidence="1" id="KW-0812">Transmembrane</keyword>
<dbReference type="PANTHER" id="PTHR37305:SF1">
    <property type="entry name" value="MEMBRANE PROTEIN"/>
    <property type="match status" value="1"/>
</dbReference>
<feature type="transmembrane region" description="Helical" evidence="1">
    <location>
        <begin position="185"/>
        <end position="207"/>
    </location>
</feature>
<dbReference type="Proteomes" id="UP000325517">
    <property type="component" value="Chromosome"/>
</dbReference>
<dbReference type="EMBL" id="CP031223">
    <property type="protein sequence ID" value="QFF97427.1"/>
    <property type="molecule type" value="Genomic_DNA"/>
</dbReference>
<feature type="transmembrane region" description="Helical" evidence="1">
    <location>
        <begin position="229"/>
        <end position="250"/>
    </location>
</feature>
<gene>
    <name evidence="2" type="ORF">PB01_00590</name>
</gene>
<dbReference type="Pfam" id="PF12679">
    <property type="entry name" value="ABC2_membrane_2"/>
    <property type="match status" value="1"/>
</dbReference>
<evidence type="ECO:0000256" key="1">
    <source>
        <dbReference type="SAM" id="Phobius"/>
    </source>
</evidence>
<organism evidence="2 3">
    <name type="scientific">Psychrobacillus glaciei</name>
    <dbReference type="NCBI Taxonomy" id="2283160"/>
    <lineage>
        <taxon>Bacteria</taxon>
        <taxon>Bacillati</taxon>
        <taxon>Bacillota</taxon>
        <taxon>Bacilli</taxon>
        <taxon>Bacillales</taxon>
        <taxon>Bacillaceae</taxon>
        <taxon>Psychrobacillus</taxon>
    </lineage>
</organism>
<dbReference type="OrthoDB" id="4187110at2"/>
<dbReference type="KEGG" id="psyo:PB01_00590"/>
<evidence type="ECO:0000313" key="3">
    <source>
        <dbReference type="Proteomes" id="UP000325517"/>
    </source>
</evidence>
<keyword evidence="3" id="KW-1185">Reference proteome</keyword>
<feature type="transmembrane region" description="Helical" evidence="1">
    <location>
        <begin position="73"/>
        <end position="93"/>
    </location>
</feature>
<dbReference type="GO" id="GO:0140359">
    <property type="term" value="F:ABC-type transporter activity"/>
    <property type="evidence" value="ECO:0007669"/>
    <property type="project" value="InterPro"/>
</dbReference>
<reference evidence="2 3" key="1">
    <citation type="submission" date="2018-07" db="EMBL/GenBank/DDBJ databases">
        <title>Complete genome sequence of Psychrobacillus sp. PB01, isolated from iceberg, and comparative genome analysis of Psychrobacillus strains.</title>
        <authorList>
            <person name="Lee P.C."/>
        </authorList>
    </citation>
    <scope>NUCLEOTIDE SEQUENCE [LARGE SCALE GENOMIC DNA]</scope>
    <source>
        <strain evidence="2 3">PB01</strain>
    </source>
</reference>
<keyword evidence="1" id="KW-1133">Transmembrane helix</keyword>
<feature type="transmembrane region" description="Helical" evidence="1">
    <location>
        <begin position="152"/>
        <end position="173"/>
    </location>
</feature>
<proteinExistence type="predicted"/>
<evidence type="ECO:0000313" key="2">
    <source>
        <dbReference type="EMBL" id="QFF97427.1"/>
    </source>
</evidence>
<dbReference type="AlphaFoldDB" id="A0A5J6SMK3"/>
<feature type="transmembrane region" description="Helical" evidence="1">
    <location>
        <begin position="21"/>
        <end position="42"/>
    </location>
</feature>
<feature type="transmembrane region" description="Helical" evidence="1">
    <location>
        <begin position="114"/>
        <end position="140"/>
    </location>
</feature>
<protein>
    <submittedName>
        <fullName evidence="2">ABC transporter permease</fullName>
    </submittedName>
</protein>
<name>A0A5J6SMK3_9BACI</name>
<dbReference type="RefSeq" id="WP_151698376.1">
    <property type="nucleotide sequence ID" value="NZ_CP031223.1"/>
</dbReference>
<accession>A0A5J6SMK3</accession>
<dbReference type="GO" id="GO:0005886">
    <property type="term" value="C:plasma membrane"/>
    <property type="evidence" value="ECO:0007669"/>
    <property type="project" value="UniProtKB-SubCell"/>
</dbReference>
<sequence>MSNFSVLFQKEWRENVRNFKVLWIPLVFILFGISEPLTNYYLPQILSTVGNMPEGTVFQFPELTPEQVVMSTISQYQFIGMLVVTLGFAGIIARERKNGTATLLYVRPITYSSYVYSKLVIMCILIIGSVVLGLLANLYYTYVLFGRVDAVAFIEFLATYIVWLLFVISVVIFTSSAFSTGIASAVSLTLVIVVQIIYGFLGTYWTISPWKLPMYAGDLLMGNVDKTPFVWSLLITLLAIAIFITGSVYFTKKNVSKAKI</sequence>